<keyword evidence="1" id="KW-0812">Transmembrane</keyword>
<dbReference type="GeneID" id="40263766"/>
<proteinExistence type="predicted"/>
<dbReference type="KEGG" id="nvr:FEJ81_00805"/>
<keyword evidence="1" id="KW-0472">Membrane</keyword>
<keyword evidence="1" id="KW-1133">Transmembrane helix</keyword>
<accession>A0A4V1FXF2</accession>
<evidence type="ECO:0000313" key="3">
    <source>
        <dbReference type="Proteomes" id="UP000302218"/>
    </source>
</evidence>
<sequence>MSPVKRLYDRSDTWLRGLSQRSYAAFLGASAGTGVLVVGLVTGELLLVRTLTMAFVMFGLECVFGLHQPTDE</sequence>
<dbReference type="RefSeq" id="WP_138243477.1">
    <property type="nucleotide sequence ID" value="NZ_CP040330.1"/>
</dbReference>
<protein>
    <submittedName>
        <fullName evidence="2">Uncharacterized protein</fullName>
    </submittedName>
</protein>
<gene>
    <name evidence="2" type="ORF">FEJ81_00805</name>
</gene>
<dbReference type="Proteomes" id="UP000302218">
    <property type="component" value="Chromosome"/>
</dbReference>
<evidence type="ECO:0000313" key="2">
    <source>
        <dbReference type="EMBL" id="QCS40953.1"/>
    </source>
</evidence>
<reference evidence="3" key="1">
    <citation type="submission" date="2019-05" db="EMBL/GenBank/DDBJ databases">
        <title>Genome sequence and methylation pattern of the halophilic Archaeon Natrinema versiforme BOL5-4.</title>
        <authorList>
            <person name="DasSarma P."/>
            <person name="Anton B.P."/>
            <person name="DasSarma S.L."/>
            <person name="Martinez F.L."/>
            <person name="Guzman D."/>
            <person name="Roberts R.J."/>
            <person name="DasSarma S."/>
        </authorList>
    </citation>
    <scope>NUCLEOTIDE SEQUENCE [LARGE SCALE GENOMIC DNA]</scope>
    <source>
        <strain evidence="3">BOL5-4</strain>
    </source>
</reference>
<dbReference type="AlphaFoldDB" id="A0A4V1FXF2"/>
<dbReference type="OrthoDB" id="275564at2157"/>
<evidence type="ECO:0000256" key="1">
    <source>
        <dbReference type="SAM" id="Phobius"/>
    </source>
</evidence>
<feature type="transmembrane region" description="Helical" evidence="1">
    <location>
        <begin position="21"/>
        <end position="40"/>
    </location>
</feature>
<dbReference type="EMBL" id="CP040330">
    <property type="protein sequence ID" value="QCS40953.1"/>
    <property type="molecule type" value="Genomic_DNA"/>
</dbReference>
<name>A0A4V1FXF2_9EURY</name>
<organism evidence="2 3">
    <name type="scientific">Natrinema versiforme</name>
    <dbReference type="NCBI Taxonomy" id="88724"/>
    <lineage>
        <taxon>Archaea</taxon>
        <taxon>Methanobacteriati</taxon>
        <taxon>Methanobacteriota</taxon>
        <taxon>Stenosarchaea group</taxon>
        <taxon>Halobacteria</taxon>
        <taxon>Halobacteriales</taxon>
        <taxon>Natrialbaceae</taxon>
        <taxon>Natrinema</taxon>
    </lineage>
</organism>